<accession>A0A1F5RIH7</accession>
<dbReference type="EMBL" id="MFFM01000007">
    <property type="protein sequence ID" value="OGF14198.1"/>
    <property type="molecule type" value="Genomic_DNA"/>
</dbReference>
<dbReference type="GO" id="GO:1901135">
    <property type="term" value="P:carbohydrate derivative metabolic process"/>
    <property type="evidence" value="ECO:0007669"/>
    <property type="project" value="InterPro"/>
</dbReference>
<dbReference type="CDD" id="cd05006">
    <property type="entry name" value="SIS_GmhA"/>
    <property type="match status" value="1"/>
</dbReference>
<sequence length="181" mass="18760">MLKSAQALIDTAENSAGDIIKAADIIAGAFKKGGKLLICGNGGSAADSQHIAAELVVRFLRERKALPAMALTADSSIITSEANDHGFDTVFSRQVEALGKKGDVLLAITTSGRSPNVIEAAKAAKKTGLAVIGLTGPDSGALGKYCRVCIKAAGDKTFRIQESMLMAEHAICDLVEKGFAK</sequence>
<gene>
    <name evidence="2" type="ORF">A2024_07460</name>
</gene>
<dbReference type="GO" id="GO:0097367">
    <property type="term" value="F:carbohydrate derivative binding"/>
    <property type="evidence" value="ECO:0007669"/>
    <property type="project" value="InterPro"/>
</dbReference>
<feature type="domain" description="SIS" evidence="1">
    <location>
        <begin position="26"/>
        <end position="181"/>
    </location>
</feature>
<dbReference type="Gene3D" id="3.40.50.10490">
    <property type="entry name" value="Glucose-6-phosphate isomerase like protein, domain 1"/>
    <property type="match status" value="1"/>
</dbReference>
<dbReference type="Proteomes" id="UP000177230">
    <property type="component" value="Unassembled WGS sequence"/>
</dbReference>
<dbReference type="InterPro" id="IPR050099">
    <property type="entry name" value="SIS_GmhA/DiaA_subfam"/>
</dbReference>
<dbReference type="PROSITE" id="PS51464">
    <property type="entry name" value="SIS"/>
    <property type="match status" value="1"/>
</dbReference>
<evidence type="ECO:0000259" key="1">
    <source>
        <dbReference type="PROSITE" id="PS51464"/>
    </source>
</evidence>
<dbReference type="InterPro" id="IPR001347">
    <property type="entry name" value="SIS_dom"/>
</dbReference>
<dbReference type="InterPro" id="IPR046348">
    <property type="entry name" value="SIS_dom_sf"/>
</dbReference>
<evidence type="ECO:0000313" key="2">
    <source>
        <dbReference type="EMBL" id="OGF14198.1"/>
    </source>
</evidence>
<dbReference type="InterPro" id="IPR035461">
    <property type="entry name" value="GmhA/DiaA"/>
</dbReference>
<dbReference type="PANTHER" id="PTHR30390:SF6">
    <property type="entry name" value="DNAA INITIATOR-ASSOCIATING PROTEIN DIAA"/>
    <property type="match status" value="1"/>
</dbReference>
<comment type="caution">
    <text evidence="2">The sequence shown here is derived from an EMBL/GenBank/DDBJ whole genome shotgun (WGS) entry which is preliminary data.</text>
</comment>
<protein>
    <recommendedName>
        <fullName evidence="1">SIS domain-containing protein</fullName>
    </recommendedName>
</protein>
<organism evidence="2 3">
    <name type="scientific">Candidatus Edwardsbacteria bacterium GWF2_54_11</name>
    <dbReference type="NCBI Taxonomy" id="1817851"/>
    <lineage>
        <taxon>Bacteria</taxon>
        <taxon>Candidatus Edwardsiibacteriota</taxon>
    </lineage>
</organism>
<dbReference type="Pfam" id="PF13580">
    <property type="entry name" value="SIS_2"/>
    <property type="match status" value="1"/>
</dbReference>
<reference evidence="2 3" key="1">
    <citation type="journal article" date="2016" name="Nat. Commun.">
        <title>Thousands of microbial genomes shed light on interconnected biogeochemical processes in an aquifer system.</title>
        <authorList>
            <person name="Anantharaman K."/>
            <person name="Brown C.T."/>
            <person name="Hug L.A."/>
            <person name="Sharon I."/>
            <person name="Castelle C.J."/>
            <person name="Probst A.J."/>
            <person name="Thomas B.C."/>
            <person name="Singh A."/>
            <person name="Wilkins M.J."/>
            <person name="Karaoz U."/>
            <person name="Brodie E.L."/>
            <person name="Williams K.H."/>
            <person name="Hubbard S.S."/>
            <person name="Banfield J.F."/>
        </authorList>
    </citation>
    <scope>NUCLEOTIDE SEQUENCE [LARGE SCALE GENOMIC DNA]</scope>
</reference>
<name>A0A1F5RIH7_9BACT</name>
<dbReference type="PANTHER" id="PTHR30390">
    <property type="entry name" value="SEDOHEPTULOSE 7-PHOSPHATE ISOMERASE / DNAA INITIATOR-ASSOCIATING FACTOR FOR REPLICATION INITIATION"/>
    <property type="match status" value="1"/>
</dbReference>
<dbReference type="SUPFAM" id="SSF53697">
    <property type="entry name" value="SIS domain"/>
    <property type="match status" value="1"/>
</dbReference>
<evidence type="ECO:0000313" key="3">
    <source>
        <dbReference type="Proteomes" id="UP000177230"/>
    </source>
</evidence>
<proteinExistence type="predicted"/>
<dbReference type="AlphaFoldDB" id="A0A1F5RIH7"/>